<dbReference type="Proteomes" id="UP000054815">
    <property type="component" value="Unassembled WGS sequence"/>
</dbReference>
<keyword evidence="1" id="KW-0175">Coiled coil</keyword>
<evidence type="ECO:0000256" key="2">
    <source>
        <dbReference type="SAM" id="MobiDB-lite"/>
    </source>
</evidence>
<protein>
    <submittedName>
        <fullName evidence="3">Uncharacterized protein</fullName>
    </submittedName>
</protein>
<gene>
    <name evidence="3" type="ORF">T4E_5383</name>
</gene>
<sequence length="80" mass="9125">MVKRGRMKPEPKAAPKRKAAPEPELESISDEPVENKLLTFIKNNVKEEVIEKLDELKENYKNEHAKKLKSIIEASIVSVV</sequence>
<evidence type="ECO:0000256" key="1">
    <source>
        <dbReference type="SAM" id="Coils"/>
    </source>
</evidence>
<evidence type="ECO:0000313" key="3">
    <source>
        <dbReference type="EMBL" id="KRX91641.1"/>
    </source>
</evidence>
<accession>A0A0V0XVB9</accession>
<organism evidence="3 4">
    <name type="scientific">Trichinella pseudospiralis</name>
    <name type="common">Parasitic roundworm</name>
    <dbReference type="NCBI Taxonomy" id="6337"/>
    <lineage>
        <taxon>Eukaryota</taxon>
        <taxon>Metazoa</taxon>
        <taxon>Ecdysozoa</taxon>
        <taxon>Nematoda</taxon>
        <taxon>Enoplea</taxon>
        <taxon>Dorylaimia</taxon>
        <taxon>Trichinellida</taxon>
        <taxon>Trichinellidae</taxon>
        <taxon>Trichinella</taxon>
    </lineage>
</organism>
<feature type="region of interest" description="Disordered" evidence="2">
    <location>
        <begin position="1"/>
        <end position="28"/>
    </location>
</feature>
<reference evidence="3 4" key="1">
    <citation type="submission" date="2015-01" db="EMBL/GenBank/DDBJ databases">
        <title>Evolution of Trichinella species and genotypes.</title>
        <authorList>
            <person name="Korhonen P.K."/>
            <person name="Edoardo P."/>
            <person name="Giuseppe L.R."/>
            <person name="Gasser R.B."/>
        </authorList>
    </citation>
    <scope>NUCLEOTIDE SEQUENCE [LARGE SCALE GENOMIC DNA]</scope>
    <source>
        <strain evidence="3">ISS141</strain>
    </source>
</reference>
<proteinExistence type="predicted"/>
<name>A0A0V0XVB9_TRIPS</name>
<evidence type="ECO:0000313" key="4">
    <source>
        <dbReference type="Proteomes" id="UP000054815"/>
    </source>
</evidence>
<comment type="caution">
    <text evidence="3">The sequence shown here is derived from an EMBL/GenBank/DDBJ whole genome shotgun (WGS) entry which is preliminary data.</text>
</comment>
<dbReference type="AlphaFoldDB" id="A0A0V0XVB9"/>
<feature type="coiled-coil region" evidence="1">
    <location>
        <begin position="43"/>
        <end position="70"/>
    </location>
</feature>
<dbReference type="EMBL" id="JYDU01000132">
    <property type="protein sequence ID" value="KRX91641.1"/>
    <property type="molecule type" value="Genomic_DNA"/>
</dbReference>